<dbReference type="InterPro" id="IPR000847">
    <property type="entry name" value="LysR_HTH_N"/>
</dbReference>
<keyword evidence="4" id="KW-0804">Transcription</keyword>
<feature type="domain" description="HTH lysR-type" evidence="5">
    <location>
        <begin position="16"/>
        <end position="73"/>
    </location>
</feature>
<evidence type="ECO:0000256" key="2">
    <source>
        <dbReference type="ARBA" id="ARBA00023015"/>
    </source>
</evidence>
<dbReference type="InterPro" id="IPR036388">
    <property type="entry name" value="WH-like_DNA-bd_sf"/>
</dbReference>
<dbReference type="EMBL" id="JADIXP010000015">
    <property type="protein sequence ID" value="MBF4180050.1"/>
    <property type="molecule type" value="Genomic_DNA"/>
</dbReference>
<evidence type="ECO:0000313" key="6">
    <source>
        <dbReference type="EMBL" id="MBF4180050.1"/>
    </source>
</evidence>
<comment type="similarity">
    <text evidence="1">Belongs to the LysR transcriptional regulatory family.</text>
</comment>
<dbReference type="Pfam" id="PF00126">
    <property type="entry name" value="HTH_1"/>
    <property type="match status" value="1"/>
</dbReference>
<evidence type="ECO:0000256" key="3">
    <source>
        <dbReference type="ARBA" id="ARBA00023125"/>
    </source>
</evidence>
<name>A0ABD4KEP1_9ENTR</name>
<evidence type="ECO:0000256" key="4">
    <source>
        <dbReference type="ARBA" id="ARBA00023163"/>
    </source>
</evidence>
<dbReference type="GO" id="GO:0003677">
    <property type="term" value="F:DNA binding"/>
    <property type="evidence" value="ECO:0007669"/>
    <property type="project" value="UniProtKB-KW"/>
</dbReference>
<organism evidence="6 7">
    <name type="scientific">Lelliottia nimipressuralis</name>
    <dbReference type="NCBI Taxonomy" id="69220"/>
    <lineage>
        <taxon>Bacteria</taxon>
        <taxon>Pseudomonadati</taxon>
        <taxon>Pseudomonadota</taxon>
        <taxon>Gammaproteobacteria</taxon>
        <taxon>Enterobacterales</taxon>
        <taxon>Enterobacteriaceae</taxon>
        <taxon>Lelliottia</taxon>
    </lineage>
</organism>
<dbReference type="InterPro" id="IPR005119">
    <property type="entry name" value="LysR_subst-bd"/>
</dbReference>
<dbReference type="Gene3D" id="1.10.10.10">
    <property type="entry name" value="Winged helix-like DNA-binding domain superfamily/Winged helix DNA-binding domain"/>
    <property type="match status" value="1"/>
</dbReference>
<comment type="caution">
    <text evidence="6">The sequence shown here is derived from an EMBL/GenBank/DDBJ whole genome shotgun (WGS) entry which is preliminary data.</text>
</comment>
<dbReference type="AlphaFoldDB" id="A0ABD4KEP1"/>
<dbReference type="Proteomes" id="UP000628560">
    <property type="component" value="Unassembled WGS sequence"/>
</dbReference>
<dbReference type="SUPFAM" id="SSF46785">
    <property type="entry name" value="Winged helix' DNA-binding domain"/>
    <property type="match status" value="1"/>
</dbReference>
<reference evidence="6 7" key="1">
    <citation type="submission" date="2020-11" db="EMBL/GenBank/DDBJ databases">
        <title>Identification of Lelliottia nimipressuralis from Wound Infection by Whole Genome-Based Bacterial Identification.</title>
        <authorList>
            <person name="Navarathna D.H."/>
            <person name="Choi H."/>
            <person name="Jinadatha C."/>
            <person name="Chatterjee P."/>
            <person name="Hwang M."/>
        </authorList>
    </citation>
    <scope>NUCLEOTIDE SEQUENCE [LARGE SCALE GENOMIC DNA]</scope>
    <source>
        <strain evidence="6 7">DN2020</strain>
    </source>
</reference>
<dbReference type="RefSeq" id="WP_194514146.1">
    <property type="nucleotide sequence ID" value="NZ_JADIXP010000015.1"/>
</dbReference>
<dbReference type="PANTHER" id="PTHR30118:SF14">
    <property type="entry name" value="LYSR FAMILY TRANSCRIPTIONAL REGULATOR"/>
    <property type="match status" value="1"/>
</dbReference>
<dbReference type="PANTHER" id="PTHR30118">
    <property type="entry name" value="HTH-TYPE TRANSCRIPTIONAL REGULATOR LEUO-RELATED"/>
    <property type="match status" value="1"/>
</dbReference>
<dbReference type="InterPro" id="IPR036390">
    <property type="entry name" value="WH_DNA-bd_sf"/>
</dbReference>
<proteinExistence type="inferred from homology"/>
<evidence type="ECO:0000259" key="5">
    <source>
        <dbReference type="PROSITE" id="PS50931"/>
    </source>
</evidence>
<protein>
    <submittedName>
        <fullName evidence="6">LysR family transcriptional regulator</fullName>
    </submittedName>
</protein>
<dbReference type="InterPro" id="IPR050389">
    <property type="entry name" value="LysR-type_TF"/>
</dbReference>
<gene>
    <name evidence="6" type="ORF">ISP11_19465</name>
</gene>
<dbReference type="PROSITE" id="PS50931">
    <property type="entry name" value="HTH_LYSR"/>
    <property type="match status" value="1"/>
</dbReference>
<dbReference type="Gene3D" id="3.40.190.10">
    <property type="entry name" value="Periplasmic binding protein-like II"/>
    <property type="match status" value="2"/>
</dbReference>
<keyword evidence="2" id="KW-0805">Transcription regulation</keyword>
<accession>A0ABD4KEP1</accession>
<evidence type="ECO:0000313" key="7">
    <source>
        <dbReference type="Proteomes" id="UP000628560"/>
    </source>
</evidence>
<dbReference type="Pfam" id="PF03466">
    <property type="entry name" value="LysR_substrate"/>
    <property type="match status" value="1"/>
</dbReference>
<keyword evidence="3" id="KW-0238">DNA-binding</keyword>
<sequence length="309" mass="34821">MTENSLIANISRVKGFDLNLLLIFEAIYVHKSVSKAAELLCVSPSAVSQSLTKLRSFFSDPLFIREGRGLVATTIAENLHNQLRAGFRQLLGSLDYFKDTTTRSKFVIHSTPYAAMRILPDVSAEVLKEGLNCEISHISADALLDTIEDALTYRKADIVFDTKPYYNFSTVVEPYLVERTVPICRVDHPRLNKTLTYEEMAFETSSFLNAGSENVKRAQTGIMEFLGDRNFFFSSSSIIVNAAIVEKSDVVSFVPAWFAEKFASSFNIKVLDCHFSVEPVTMYMTYNKASLKSPHFLELLEVLNKFKEL</sequence>
<evidence type="ECO:0000256" key="1">
    <source>
        <dbReference type="ARBA" id="ARBA00009437"/>
    </source>
</evidence>
<dbReference type="SUPFAM" id="SSF53850">
    <property type="entry name" value="Periplasmic binding protein-like II"/>
    <property type="match status" value="1"/>
</dbReference>